<organism evidence="5 6">
    <name type="scientific">Candidatus Scatenecus faecavium</name>
    <dbReference type="NCBI Taxonomy" id="2840915"/>
    <lineage>
        <taxon>Bacteria</taxon>
        <taxon>Candidatus Scatenecus</taxon>
    </lineage>
</organism>
<dbReference type="InterPro" id="IPR052177">
    <property type="entry name" value="Divisome_Glycosyl_Hydrolase"/>
</dbReference>
<feature type="chain" id="PRO_5039335617" evidence="3">
    <location>
        <begin position="23"/>
        <end position="651"/>
    </location>
</feature>
<dbReference type="SUPFAM" id="SSF51445">
    <property type="entry name" value="(Trans)glycosidases"/>
    <property type="match status" value="1"/>
</dbReference>
<evidence type="ECO:0000256" key="3">
    <source>
        <dbReference type="SAM" id="SignalP"/>
    </source>
</evidence>
<name>A0A9D1FWI7_9BACT</name>
<evidence type="ECO:0000256" key="2">
    <source>
        <dbReference type="SAM" id="MobiDB-lite"/>
    </source>
</evidence>
<proteinExistence type="predicted"/>
<feature type="domain" description="Glycosyl hydrolase-like 10" evidence="4">
    <location>
        <begin position="249"/>
        <end position="515"/>
    </location>
</feature>
<dbReference type="PANTHER" id="PTHR43405:SF1">
    <property type="entry name" value="GLYCOSYL HYDROLASE DIGH"/>
    <property type="match status" value="1"/>
</dbReference>
<reference evidence="5" key="2">
    <citation type="journal article" date="2021" name="PeerJ">
        <title>Extensive microbial diversity within the chicken gut microbiome revealed by metagenomics and culture.</title>
        <authorList>
            <person name="Gilroy R."/>
            <person name="Ravi A."/>
            <person name="Getino M."/>
            <person name="Pursley I."/>
            <person name="Horton D.L."/>
            <person name="Alikhan N.F."/>
            <person name="Baker D."/>
            <person name="Gharbi K."/>
            <person name="Hall N."/>
            <person name="Watson M."/>
            <person name="Adriaenssens E.M."/>
            <person name="Foster-Nyarko E."/>
            <person name="Jarju S."/>
            <person name="Secka A."/>
            <person name="Antonio M."/>
            <person name="Oren A."/>
            <person name="Chaudhuri R.R."/>
            <person name="La Ragione R."/>
            <person name="Hildebrand F."/>
            <person name="Pallen M.J."/>
        </authorList>
    </citation>
    <scope>NUCLEOTIDE SEQUENCE</scope>
    <source>
        <strain evidence="5">CHK152-2994</strain>
    </source>
</reference>
<sequence length="651" mass="73635">MTLKKILICFITLILAAGASYAADSLDISLDNLPPVVDNMYDFPYFKAYKLKKGEIVFNEASKTVNSLNPTASTNKAGGYLPGARGANQLVVYTYGYSPRTGTNEFGAEAIVEGNTVTELSGADSFIPQNGLVISGHGAAKNWIVKNISVGTKVYLEPNTNILHVYTTSESYLFEASKKIDEAKAMVDYYKSKNVDYDFKVPNYFIREAMNYLKKAEHDTENIRRYSHLAIESANTALKSVVPYKHTEFKGVWVRPVETNEEAIEKAVKRIKAAGIDNIFIETYFHGRTIFPSKTMSNYGFVKQNEKFEGIDPLKLWVKYAHKNNIKVHVWFETFYVGIQRPETNPGNILAVKPHWANKTKRNYNINAPTPSISEHNGFFLDPANPEVQEFLQTLITEIVDNYKVDGINLDYIRYPQAVSFSDINAWGYTDYARNEFKTIYGKDPLDMLVSDPLWMKWCEFRREKVSNFVAKIGALGREKKVYVSAVIFPDRLAALNAKQQDWKTWSTRGYINGFTPLFLTCNAKTLNALITNVINAKSPETDLFAGLFVTFMGGSEEDLIREIHETRKMDVKGVILFDYAHLDNRYIQALATRVFSEKGTSVARTVKPSQGSSVKLKRIEGSKSSAVKSSKKAPSDKKEKKRFFSRKKKK</sequence>
<dbReference type="InterPro" id="IPR003790">
    <property type="entry name" value="GHL10"/>
</dbReference>
<dbReference type="PANTHER" id="PTHR43405">
    <property type="entry name" value="GLYCOSYL HYDROLASE DIGH"/>
    <property type="match status" value="1"/>
</dbReference>
<accession>A0A9D1FWI7</accession>
<evidence type="ECO:0000313" key="6">
    <source>
        <dbReference type="Proteomes" id="UP000824139"/>
    </source>
</evidence>
<dbReference type="Proteomes" id="UP000824139">
    <property type="component" value="Unassembled WGS sequence"/>
</dbReference>
<dbReference type="InterPro" id="IPR017853">
    <property type="entry name" value="GH"/>
</dbReference>
<evidence type="ECO:0000259" key="4">
    <source>
        <dbReference type="Pfam" id="PF02638"/>
    </source>
</evidence>
<feature type="compositionally biased region" description="Basic residues" evidence="2">
    <location>
        <begin position="640"/>
        <end position="651"/>
    </location>
</feature>
<evidence type="ECO:0000256" key="1">
    <source>
        <dbReference type="ARBA" id="ARBA00022729"/>
    </source>
</evidence>
<comment type="caution">
    <text evidence="5">The sequence shown here is derived from an EMBL/GenBank/DDBJ whole genome shotgun (WGS) entry which is preliminary data.</text>
</comment>
<keyword evidence="1 3" id="KW-0732">Signal</keyword>
<feature type="region of interest" description="Disordered" evidence="2">
    <location>
        <begin position="607"/>
        <end position="651"/>
    </location>
</feature>
<feature type="signal peptide" evidence="3">
    <location>
        <begin position="1"/>
        <end position="22"/>
    </location>
</feature>
<evidence type="ECO:0000313" key="5">
    <source>
        <dbReference type="EMBL" id="HIS83029.1"/>
    </source>
</evidence>
<dbReference type="Gene3D" id="3.20.20.80">
    <property type="entry name" value="Glycosidases"/>
    <property type="match status" value="1"/>
</dbReference>
<dbReference type="Pfam" id="PF02638">
    <property type="entry name" value="GHL10"/>
    <property type="match status" value="1"/>
</dbReference>
<gene>
    <name evidence="5" type="ORF">IAD41_05425</name>
</gene>
<protein>
    <submittedName>
        <fullName evidence="5">Family 10 glycosylhydrolase</fullName>
    </submittedName>
</protein>
<dbReference type="EMBL" id="DVJO01000117">
    <property type="protein sequence ID" value="HIS83029.1"/>
    <property type="molecule type" value="Genomic_DNA"/>
</dbReference>
<dbReference type="AlphaFoldDB" id="A0A9D1FWI7"/>
<reference evidence="5" key="1">
    <citation type="submission" date="2020-10" db="EMBL/GenBank/DDBJ databases">
        <authorList>
            <person name="Gilroy R."/>
        </authorList>
    </citation>
    <scope>NUCLEOTIDE SEQUENCE</scope>
    <source>
        <strain evidence="5">CHK152-2994</strain>
    </source>
</reference>